<dbReference type="Proteomes" id="UP000007151">
    <property type="component" value="Unassembled WGS sequence"/>
</dbReference>
<gene>
    <name evidence="2" type="ORF">KGM_212415A</name>
</gene>
<dbReference type="InParanoid" id="A0A212FCC6"/>
<feature type="non-terminal residue" evidence="2">
    <location>
        <position position="26"/>
    </location>
</feature>
<dbReference type="KEGG" id="dpl:KGM_212415A"/>
<protein>
    <submittedName>
        <fullName evidence="2">Uncharacterized protein</fullName>
    </submittedName>
</protein>
<evidence type="ECO:0000313" key="3">
    <source>
        <dbReference type="Proteomes" id="UP000007151"/>
    </source>
</evidence>
<name>A0A212FCC6_DANPL</name>
<dbReference type="EMBL" id="AGBW02009199">
    <property type="protein sequence ID" value="OWR51395.1"/>
    <property type="molecule type" value="Genomic_DNA"/>
</dbReference>
<dbReference type="AlphaFoldDB" id="A0A212FCC6"/>
<organism evidence="2 3">
    <name type="scientific">Danaus plexippus plexippus</name>
    <dbReference type="NCBI Taxonomy" id="278856"/>
    <lineage>
        <taxon>Eukaryota</taxon>
        <taxon>Metazoa</taxon>
        <taxon>Ecdysozoa</taxon>
        <taxon>Arthropoda</taxon>
        <taxon>Hexapoda</taxon>
        <taxon>Insecta</taxon>
        <taxon>Pterygota</taxon>
        <taxon>Neoptera</taxon>
        <taxon>Endopterygota</taxon>
        <taxon>Lepidoptera</taxon>
        <taxon>Glossata</taxon>
        <taxon>Ditrysia</taxon>
        <taxon>Papilionoidea</taxon>
        <taxon>Nymphalidae</taxon>
        <taxon>Danainae</taxon>
        <taxon>Danaini</taxon>
        <taxon>Danaina</taxon>
        <taxon>Danaus</taxon>
        <taxon>Danaus</taxon>
    </lineage>
</organism>
<accession>A0A212FCC6</accession>
<evidence type="ECO:0000256" key="1">
    <source>
        <dbReference type="SAM" id="MobiDB-lite"/>
    </source>
</evidence>
<comment type="caution">
    <text evidence="2">The sequence shown here is derived from an EMBL/GenBank/DDBJ whole genome shotgun (WGS) entry which is preliminary data.</text>
</comment>
<proteinExistence type="predicted"/>
<keyword evidence="3" id="KW-1185">Reference proteome</keyword>
<feature type="region of interest" description="Disordered" evidence="1">
    <location>
        <begin position="1"/>
        <end position="26"/>
    </location>
</feature>
<reference evidence="2 3" key="1">
    <citation type="journal article" date="2011" name="Cell">
        <title>The monarch butterfly genome yields insights into long-distance migration.</title>
        <authorList>
            <person name="Zhan S."/>
            <person name="Merlin C."/>
            <person name="Boore J.L."/>
            <person name="Reppert S.M."/>
        </authorList>
    </citation>
    <scope>NUCLEOTIDE SEQUENCE [LARGE SCALE GENOMIC DNA]</scope>
    <source>
        <strain evidence="2">F-2</strain>
    </source>
</reference>
<sequence length="26" mass="3030">MDPSRRQRTQTKATAEEQALDQIARE</sequence>
<evidence type="ECO:0000313" key="2">
    <source>
        <dbReference type="EMBL" id="OWR51395.1"/>
    </source>
</evidence>